<dbReference type="HOGENOM" id="CLU_522772_0_0_1"/>
<dbReference type="KEGG" id="ein:Eint_081570"/>
<dbReference type="Proteomes" id="UP000002313">
    <property type="component" value="Chromosome VIII"/>
</dbReference>
<dbReference type="AlphaFoldDB" id="E0S8N3"/>
<name>E0S8N3_ENCIT</name>
<dbReference type="VEuPathDB" id="MicrosporidiaDB:Eint_081570"/>
<reference evidence="1 2" key="1">
    <citation type="journal article" date="2010" name="Nat. Commun.">
        <title>The complete sequence of the smallest known nuclear genome from the microsporidian Encephalitozoon intestinalis.</title>
        <authorList>
            <person name="Corradi N."/>
            <person name="Pombert J.-F."/>
            <person name="Farinelli L."/>
            <person name="Didier E.S."/>
            <person name="Keeling P.J."/>
        </authorList>
    </citation>
    <scope>NUCLEOTIDE SEQUENCE [LARGE SCALE GENOMIC DNA]</scope>
    <source>
        <strain evidence="1 2">ATCC 50506</strain>
    </source>
</reference>
<dbReference type="EMBL" id="CP001949">
    <property type="protein sequence ID" value="ADM12089.1"/>
    <property type="molecule type" value="Genomic_DNA"/>
</dbReference>
<accession>E0S8N3</accession>
<dbReference type="GeneID" id="9698277"/>
<sequence length="522" mass="60464">MGNSSMYPDVDQKRFHNILQRSLTQFKLKKPMITNYMIYHLDYLVFNFCYFRDIALVSECLCTENSRFNFAFYQKMSVFIRIIDFGSNGSGGDEGNRGDLSIEDASSRSLGCSSECVYPMTKEEWIRRSKDALFGSVGEFRENTSDTEDSDDRTKTREILRNFEISEYFGDEEDLEYFVFNSTSKVLAYFFEVLAFHFRIHPHYMTEALDGRFVNSFLGLLWFEPALNLFSILLGLKGLNMQKLAMLLKDSRPVSVLIERKCYVALKMLLLADWIGDDSGSMSSDEEDFFHDEIVSGGEKLISMFLKEESYSEFKQIYDIIEILNCSRRCPKLEVPEFKRVDSKLVLYIRLMVGQLDLLMDEIFQKEVYFTLIDLFFGNPDHIPLLISLTIFLSSAIKDQSKFSMLIDAGFLDRFHDACIKLISIDKGPRPAIESIFSCLVYIYPLVTFYLAKLNKELLDTDKWVYLSSMMGPYCKIEKLSYSNDEGIELFLNDCADESFARYICHLIVDGMPVPSVFLEKK</sequence>
<reference evidence="1 2" key="2">
    <citation type="journal article" date="2012" name="Proc. Natl. Acad. Sci. U.S.A.">
        <title>Gain and loss of multiple functionally related, horizontally transferred genes in the reduced genomes of two microsporidian parasites.</title>
        <authorList>
            <person name="Pombert J.-F."/>
            <person name="Selman M."/>
            <person name="Burki F."/>
            <person name="Bardell F.T."/>
            <person name="Farinelli L."/>
            <person name="Solter L.F."/>
            <person name="Whitman D.W."/>
            <person name="Weiss L.M."/>
            <person name="Corradi N."/>
            <person name="Keeling P.J."/>
        </authorList>
    </citation>
    <scope>NUCLEOTIDE SEQUENCE [LARGE SCALE GENOMIC DNA]</scope>
    <source>
        <strain evidence="1 2">ATCC 50506</strain>
    </source>
</reference>
<protein>
    <submittedName>
        <fullName evidence="1">Uncharacterized protein</fullName>
    </submittedName>
</protein>
<gene>
    <name evidence="1" type="ORF">Eint_081570</name>
</gene>
<keyword evidence="2" id="KW-1185">Reference proteome</keyword>
<dbReference type="OrthoDB" id="2190080at2759"/>
<evidence type="ECO:0000313" key="1">
    <source>
        <dbReference type="EMBL" id="ADM12089.1"/>
    </source>
</evidence>
<proteinExistence type="predicted"/>
<organism evidence="1 2">
    <name type="scientific">Encephalitozoon intestinalis (strain ATCC 50506)</name>
    <name type="common">Microsporidian parasite</name>
    <name type="synonym">Septata intestinalis</name>
    <dbReference type="NCBI Taxonomy" id="876142"/>
    <lineage>
        <taxon>Eukaryota</taxon>
        <taxon>Fungi</taxon>
        <taxon>Fungi incertae sedis</taxon>
        <taxon>Microsporidia</taxon>
        <taxon>Unikaryonidae</taxon>
        <taxon>Encephalitozoon</taxon>
    </lineage>
</organism>
<evidence type="ECO:0000313" key="2">
    <source>
        <dbReference type="Proteomes" id="UP000002313"/>
    </source>
</evidence>
<dbReference type="RefSeq" id="XP_003073449.1">
    <property type="nucleotide sequence ID" value="XM_003073403.1"/>
</dbReference>